<dbReference type="SUPFAM" id="SSF50118">
    <property type="entry name" value="Cell growth inhibitor/plasmid maintenance toxic component"/>
    <property type="match status" value="1"/>
</dbReference>
<dbReference type="Pfam" id="PF02452">
    <property type="entry name" value="PemK_toxin"/>
    <property type="match status" value="1"/>
</dbReference>
<comment type="similarity">
    <text evidence="1">Belongs to the PemK/MazF family.</text>
</comment>
<evidence type="ECO:0000313" key="4">
    <source>
        <dbReference type="EMBL" id="ARU62410.1"/>
    </source>
</evidence>
<dbReference type="Proteomes" id="UP000195437">
    <property type="component" value="Chromosome"/>
</dbReference>
<protein>
    <submittedName>
        <fullName evidence="4">Uncharacterized protein</fullName>
    </submittedName>
</protein>
<feature type="coiled-coil region" evidence="3">
    <location>
        <begin position="222"/>
        <end position="249"/>
    </location>
</feature>
<accession>A0A1Y0IQ52</accession>
<keyword evidence="3" id="KW-0175">Coiled coil</keyword>
<reference evidence="5" key="1">
    <citation type="submission" date="2017-05" db="EMBL/GenBank/DDBJ databases">
        <authorList>
            <person name="Sung H."/>
        </authorList>
    </citation>
    <scope>NUCLEOTIDE SEQUENCE [LARGE SCALE GENOMIC DNA]</scope>
    <source>
        <strain evidence="5">AR23208</strain>
    </source>
</reference>
<dbReference type="GO" id="GO:0003677">
    <property type="term" value="F:DNA binding"/>
    <property type="evidence" value="ECO:0007669"/>
    <property type="project" value="InterPro"/>
</dbReference>
<evidence type="ECO:0000256" key="2">
    <source>
        <dbReference type="ARBA" id="ARBA00022649"/>
    </source>
</evidence>
<gene>
    <name evidence="4" type="ORF">CBW65_16640</name>
</gene>
<dbReference type="InterPro" id="IPR011067">
    <property type="entry name" value="Plasmid_toxin/cell-grow_inhib"/>
</dbReference>
<name>A0A1Y0IQ52_9BACL</name>
<keyword evidence="2" id="KW-1277">Toxin-antitoxin system</keyword>
<dbReference type="KEGG" id="tum:CBW65_16640"/>
<dbReference type="Gene3D" id="2.30.30.110">
    <property type="match status" value="1"/>
</dbReference>
<dbReference type="InterPro" id="IPR003477">
    <property type="entry name" value="PemK-like"/>
</dbReference>
<organism evidence="4 5">
    <name type="scientific">Tumebacillus avium</name>
    <dbReference type="NCBI Taxonomy" id="1903704"/>
    <lineage>
        <taxon>Bacteria</taxon>
        <taxon>Bacillati</taxon>
        <taxon>Bacillota</taxon>
        <taxon>Bacilli</taxon>
        <taxon>Bacillales</taxon>
        <taxon>Alicyclobacillaceae</taxon>
        <taxon>Tumebacillus</taxon>
    </lineage>
</organism>
<dbReference type="AlphaFoldDB" id="A0A1Y0IQ52"/>
<evidence type="ECO:0000256" key="1">
    <source>
        <dbReference type="ARBA" id="ARBA00007521"/>
    </source>
</evidence>
<keyword evidence="5" id="KW-1185">Reference proteome</keyword>
<sequence length="253" mass="29421">MGLVATLRKSPTLSPVRSSPQMINKKQLLEYYRSHPDSSARLLGLFPEMMKAVGRLILFLSEMPLRRSIPLVLWSEFWLERTQYAENHTRYKRGRIVYADLGAFNIGSETSYRHPCLILCEGRNWAFVAPMTSKKYGDPVTLHFDLPLHYPFDTPSTLQLDAVKVIDKRRVLGYFFSKSQHDGFLTPEEMERLEPIVVDKKDLDAVDELIARYFAPGLYRDLQKYRLELEQLALENETLHREIARLREAESLS</sequence>
<evidence type="ECO:0000256" key="3">
    <source>
        <dbReference type="SAM" id="Coils"/>
    </source>
</evidence>
<proteinExistence type="inferred from homology"/>
<evidence type="ECO:0000313" key="5">
    <source>
        <dbReference type="Proteomes" id="UP000195437"/>
    </source>
</evidence>
<dbReference type="EMBL" id="CP021434">
    <property type="protein sequence ID" value="ARU62410.1"/>
    <property type="molecule type" value="Genomic_DNA"/>
</dbReference>